<proteinExistence type="predicted"/>
<organism evidence="1">
    <name type="scientific">Rhizophora mucronata</name>
    <name type="common">Asiatic mangrove</name>
    <dbReference type="NCBI Taxonomy" id="61149"/>
    <lineage>
        <taxon>Eukaryota</taxon>
        <taxon>Viridiplantae</taxon>
        <taxon>Streptophyta</taxon>
        <taxon>Embryophyta</taxon>
        <taxon>Tracheophyta</taxon>
        <taxon>Spermatophyta</taxon>
        <taxon>Magnoliopsida</taxon>
        <taxon>eudicotyledons</taxon>
        <taxon>Gunneridae</taxon>
        <taxon>Pentapetalae</taxon>
        <taxon>rosids</taxon>
        <taxon>fabids</taxon>
        <taxon>Malpighiales</taxon>
        <taxon>Rhizophoraceae</taxon>
        <taxon>Rhizophora</taxon>
    </lineage>
</organism>
<sequence>MGLEILIQSLVQSFLNGVQLLFSYNSGLVYNFRCA</sequence>
<reference evidence="1" key="1">
    <citation type="submission" date="2018-02" db="EMBL/GenBank/DDBJ databases">
        <title>Rhizophora mucronata_Transcriptome.</title>
        <authorList>
            <person name="Meera S.P."/>
            <person name="Sreeshan A."/>
            <person name="Augustine A."/>
        </authorList>
    </citation>
    <scope>NUCLEOTIDE SEQUENCE</scope>
    <source>
        <tissue evidence="1">Leaf</tissue>
    </source>
</reference>
<evidence type="ECO:0000313" key="1">
    <source>
        <dbReference type="EMBL" id="MBX39718.1"/>
    </source>
</evidence>
<name>A0A2P2NB73_RHIMU</name>
<dbReference type="AlphaFoldDB" id="A0A2P2NB73"/>
<dbReference type="EMBL" id="GGEC01059234">
    <property type="protein sequence ID" value="MBX39718.1"/>
    <property type="molecule type" value="Transcribed_RNA"/>
</dbReference>
<protein>
    <submittedName>
        <fullName evidence="1">Uncharacterized protein</fullName>
    </submittedName>
</protein>
<accession>A0A2P2NB73</accession>